<evidence type="ECO:0000313" key="1">
    <source>
        <dbReference type="EMBL" id="TGO40116.1"/>
    </source>
</evidence>
<gene>
    <name evidence="1" type="ORF">BHYA_0042g00510</name>
</gene>
<reference evidence="1 2" key="1">
    <citation type="submission" date="2017-12" db="EMBL/GenBank/DDBJ databases">
        <title>Comparative genomics of Botrytis spp.</title>
        <authorList>
            <person name="Valero-Jimenez C.A."/>
            <person name="Tapia P."/>
            <person name="Veloso J."/>
            <person name="Silva-Moreno E."/>
            <person name="Staats M."/>
            <person name="Valdes J.H."/>
            <person name="Van Kan J.A.L."/>
        </authorList>
    </citation>
    <scope>NUCLEOTIDE SEQUENCE [LARGE SCALE GENOMIC DNA]</scope>
    <source>
        <strain evidence="1 2">Bh0001</strain>
    </source>
</reference>
<proteinExistence type="predicted"/>
<name>A0A4Z1GTB7_9HELO</name>
<accession>A0A4Z1GTB7</accession>
<evidence type="ECO:0000313" key="2">
    <source>
        <dbReference type="Proteomes" id="UP000297814"/>
    </source>
</evidence>
<protein>
    <submittedName>
        <fullName evidence="1">Uncharacterized protein</fullName>
    </submittedName>
</protein>
<comment type="caution">
    <text evidence="1">The sequence shown here is derived from an EMBL/GenBank/DDBJ whole genome shotgun (WGS) entry which is preliminary data.</text>
</comment>
<organism evidence="1 2">
    <name type="scientific">Botrytis hyacinthi</name>
    <dbReference type="NCBI Taxonomy" id="278943"/>
    <lineage>
        <taxon>Eukaryota</taxon>
        <taxon>Fungi</taxon>
        <taxon>Dikarya</taxon>
        <taxon>Ascomycota</taxon>
        <taxon>Pezizomycotina</taxon>
        <taxon>Leotiomycetes</taxon>
        <taxon>Helotiales</taxon>
        <taxon>Sclerotiniaceae</taxon>
        <taxon>Botrytis</taxon>
    </lineage>
</organism>
<dbReference type="Proteomes" id="UP000297814">
    <property type="component" value="Unassembled WGS sequence"/>
</dbReference>
<dbReference type="EMBL" id="PQXK01000042">
    <property type="protein sequence ID" value="TGO40116.1"/>
    <property type="molecule type" value="Genomic_DNA"/>
</dbReference>
<dbReference type="AlphaFoldDB" id="A0A4Z1GTB7"/>
<sequence>MPTWVPNWSCIREGTGLRPGLLRGRTADHLFQWNASGNMLIGAHISKDGNVLNCKGVHLATITDVVHPVDDNGPLNLRSILKSFYAAYNINSFNQVALFTALRKTLLKTGYIDELVSQHVPVPTFIKICNIFLARTSTLRENDAELVGKLFCCLKMTMEDRCFYTGMTAKDERGESIMGVTFPFSRKGDVIAVLYGCRWPVLLRRRGLEERGGFMVPGEGYVNGFMNEGLELGISEKVFEIY</sequence>
<keyword evidence="2" id="KW-1185">Reference proteome</keyword>